<dbReference type="GO" id="GO:0005886">
    <property type="term" value="C:plasma membrane"/>
    <property type="evidence" value="ECO:0007669"/>
    <property type="project" value="UniProtKB-SubCell"/>
</dbReference>
<dbReference type="InterPro" id="IPR001851">
    <property type="entry name" value="ABC_transp_permease"/>
</dbReference>
<dbReference type="CDD" id="cd06579">
    <property type="entry name" value="TM_PBP1_transp_AraH_like"/>
    <property type="match status" value="1"/>
</dbReference>
<feature type="transmembrane region" description="Helical" evidence="6">
    <location>
        <begin position="219"/>
        <end position="244"/>
    </location>
</feature>
<evidence type="ECO:0000256" key="3">
    <source>
        <dbReference type="ARBA" id="ARBA00022692"/>
    </source>
</evidence>
<dbReference type="PANTHER" id="PTHR32196">
    <property type="entry name" value="ABC TRANSPORTER PERMEASE PROTEIN YPHD-RELATED-RELATED"/>
    <property type="match status" value="1"/>
</dbReference>
<comment type="subcellular location">
    <subcellularLocation>
        <location evidence="1">Cell membrane</location>
        <topology evidence="1">Multi-pass membrane protein</topology>
    </subcellularLocation>
</comment>
<keyword evidence="4 6" id="KW-1133">Transmembrane helix</keyword>
<reference evidence="7" key="1">
    <citation type="submission" date="2015-07" db="EMBL/GenBank/DDBJ databases">
        <title>Draft Genome Sequences of Anaerolinea thermolimosa IMO-1, Bellilinea caldifistulae GOMI-1, Leptolinea tardivitalis YMTK-2, Levilinea saccharolytica KIBI-1,Longilinea arvoryzae KOME-1, Previously Described as Members of the Anaerolineaceae (Chloroflexi).</title>
        <authorList>
            <person name="Sekiguchi Y."/>
            <person name="Ohashi A."/>
            <person name="Matsuura N."/>
            <person name="Tourlousse M.D."/>
        </authorList>
    </citation>
    <scope>NUCLEOTIDE SEQUENCE [LARGE SCALE GENOMIC DNA]</scope>
    <source>
        <strain evidence="7">KOME-1</strain>
    </source>
</reference>
<proteinExistence type="predicted"/>
<feature type="transmembrane region" description="Helical" evidence="6">
    <location>
        <begin position="53"/>
        <end position="79"/>
    </location>
</feature>
<organism evidence="7">
    <name type="scientific">Longilinea arvoryzae</name>
    <dbReference type="NCBI Taxonomy" id="360412"/>
    <lineage>
        <taxon>Bacteria</taxon>
        <taxon>Bacillati</taxon>
        <taxon>Chloroflexota</taxon>
        <taxon>Anaerolineae</taxon>
        <taxon>Anaerolineales</taxon>
        <taxon>Anaerolineaceae</taxon>
        <taxon>Longilinea</taxon>
    </lineage>
</organism>
<evidence type="ECO:0000256" key="5">
    <source>
        <dbReference type="ARBA" id="ARBA00023136"/>
    </source>
</evidence>
<feature type="transmembrane region" description="Helical" evidence="6">
    <location>
        <begin position="127"/>
        <end position="147"/>
    </location>
</feature>
<keyword evidence="3 6" id="KW-0812">Transmembrane</keyword>
<dbReference type="GO" id="GO:0022857">
    <property type="term" value="F:transmembrane transporter activity"/>
    <property type="evidence" value="ECO:0007669"/>
    <property type="project" value="InterPro"/>
</dbReference>
<feature type="transmembrane region" description="Helical" evidence="6">
    <location>
        <begin position="299"/>
        <end position="321"/>
    </location>
</feature>
<evidence type="ECO:0000313" key="8">
    <source>
        <dbReference type="Proteomes" id="UP000055060"/>
    </source>
</evidence>
<keyword evidence="2" id="KW-1003">Cell membrane</keyword>
<sequence length="326" mass="34966">MKHQISRFLIKNGGVLLPFAVFLVIYYAGGKLYPTMQKPQVFFNLFINDSSLLLVAIGMTLVILTGGIDLSVGGIIALVSTASAAMLKDGVSAYIVMPLMIVLGVALGGLMGWIIQDLKVQPFIATLMGLFFARGMAYIISLTSVPIKNEVYKTIALTPIYIPFFPKTYIYIPTLVGPIMLLVVIYLAYFTRFGRTIYAIGSNEQSAMLMGLPVRRTKIMVYAFSGLCSALGGIVFSLSLLAGYGQFATGMELDAIAAVVIGGTALTGGIGNVIGTLFGVLIHGTIVSVLQFNGTLSSWWTRIGVGLLTLLAIGVQSAFYVRKKRS</sequence>
<accession>A0A0S7BDU5</accession>
<dbReference type="RefSeq" id="WP_083522378.1">
    <property type="nucleotide sequence ID" value="NZ_DF967972.1"/>
</dbReference>
<dbReference type="OrthoDB" id="9813906at2"/>
<dbReference type="Pfam" id="PF02653">
    <property type="entry name" value="BPD_transp_2"/>
    <property type="match status" value="1"/>
</dbReference>
<keyword evidence="8" id="KW-1185">Reference proteome</keyword>
<evidence type="ECO:0000313" key="7">
    <source>
        <dbReference type="EMBL" id="GAP13561.1"/>
    </source>
</evidence>
<dbReference type="AlphaFoldDB" id="A0A0S7BDU5"/>
<feature type="transmembrane region" description="Helical" evidence="6">
    <location>
        <begin position="91"/>
        <end position="115"/>
    </location>
</feature>
<dbReference type="Proteomes" id="UP000055060">
    <property type="component" value="Unassembled WGS sequence"/>
</dbReference>
<name>A0A0S7BDU5_9CHLR</name>
<dbReference type="PANTHER" id="PTHR32196:SF63">
    <property type="entry name" value="INNER MEMBRANE ABC TRANSPORTER PERMEASE PROTEIN YJFF"/>
    <property type="match status" value="1"/>
</dbReference>
<dbReference type="EMBL" id="DF967972">
    <property type="protein sequence ID" value="GAP13561.1"/>
    <property type="molecule type" value="Genomic_DNA"/>
</dbReference>
<dbReference type="STRING" id="360412.LARV_01316"/>
<evidence type="ECO:0000256" key="1">
    <source>
        <dbReference type="ARBA" id="ARBA00004651"/>
    </source>
</evidence>
<feature type="transmembrane region" description="Helical" evidence="6">
    <location>
        <begin position="168"/>
        <end position="189"/>
    </location>
</feature>
<evidence type="ECO:0000256" key="2">
    <source>
        <dbReference type="ARBA" id="ARBA00022475"/>
    </source>
</evidence>
<evidence type="ECO:0000256" key="4">
    <source>
        <dbReference type="ARBA" id="ARBA00022989"/>
    </source>
</evidence>
<evidence type="ECO:0000256" key="6">
    <source>
        <dbReference type="SAM" id="Phobius"/>
    </source>
</evidence>
<gene>
    <name evidence="7" type="ORF">LARV_01316</name>
</gene>
<feature type="transmembrane region" description="Helical" evidence="6">
    <location>
        <begin position="12"/>
        <end position="33"/>
    </location>
</feature>
<protein>
    <submittedName>
        <fullName evidence="7">Monosaccharide ABC transporter membrane protein, CUT2 family</fullName>
    </submittedName>
</protein>
<feature type="transmembrane region" description="Helical" evidence="6">
    <location>
        <begin position="256"/>
        <end position="287"/>
    </location>
</feature>
<keyword evidence="5 6" id="KW-0472">Membrane</keyword>